<reference evidence="2 3" key="1">
    <citation type="submission" date="2017-04" db="EMBL/GenBank/DDBJ databases">
        <authorList>
            <person name="Afonso C.L."/>
            <person name="Miller P.J."/>
            <person name="Scott M.A."/>
            <person name="Spackman E."/>
            <person name="Goraichik I."/>
            <person name="Dimitrov K.M."/>
            <person name="Suarez D.L."/>
            <person name="Swayne D.E."/>
        </authorList>
    </citation>
    <scope>NUCLEOTIDE SEQUENCE [LARGE SCALE GENOMIC DNA]</scope>
    <source>
        <strain evidence="2 3">DSM 19625</strain>
    </source>
</reference>
<proteinExistence type="predicted"/>
<evidence type="ECO:0000259" key="1">
    <source>
        <dbReference type="SMART" id="SM00860"/>
    </source>
</evidence>
<organism evidence="2 3">
    <name type="scientific">Pedobacter nyackensis</name>
    <dbReference type="NCBI Taxonomy" id="475255"/>
    <lineage>
        <taxon>Bacteria</taxon>
        <taxon>Pseudomonadati</taxon>
        <taxon>Bacteroidota</taxon>
        <taxon>Sphingobacteriia</taxon>
        <taxon>Sphingobacteriales</taxon>
        <taxon>Sphingobacteriaceae</taxon>
        <taxon>Pedobacter</taxon>
    </lineage>
</organism>
<feature type="domain" description="Knr4/Smi1-like" evidence="1">
    <location>
        <begin position="20"/>
        <end position="132"/>
    </location>
</feature>
<dbReference type="Proteomes" id="UP000192678">
    <property type="component" value="Unassembled WGS sequence"/>
</dbReference>
<dbReference type="EMBL" id="FWYB01000001">
    <property type="protein sequence ID" value="SMC60847.1"/>
    <property type="molecule type" value="Genomic_DNA"/>
</dbReference>
<dbReference type="SUPFAM" id="SSF160631">
    <property type="entry name" value="SMI1/KNR4-like"/>
    <property type="match status" value="1"/>
</dbReference>
<gene>
    <name evidence="2" type="ORF">SAMN04488101_101672</name>
</gene>
<sequence>METFERILVKHNCVRRTDKPIAHFEDIENIIGFKLPPDYRLFLETYCGFEEFIGEAYVRLWGMDEIIDQNQGYGVFENLPATLAIGGNGGGEFIAITIIDEGNYRIVISPFIDLNEEYHVEIGSSFTDFLERLNNGHGYFDNIDLKK</sequence>
<dbReference type="Pfam" id="PF09346">
    <property type="entry name" value="SMI1_KNR4"/>
    <property type="match status" value="1"/>
</dbReference>
<protein>
    <submittedName>
        <fullName evidence="2">SMI1-KNR4 cell-wall</fullName>
    </submittedName>
</protein>
<dbReference type="Gene3D" id="3.40.1580.10">
    <property type="entry name" value="SMI1/KNR4-like"/>
    <property type="match status" value="1"/>
</dbReference>
<dbReference type="InterPro" id="IPR018958">
    <property type="entry name" value="Knr4/Smi1-like_dom"/>
</dbReference>
<dbReference type="AlphaFoldDB" id="A0A1W2AJI7"/>
<accession>A0A1W2AJI7</accession>
<dbReference type="SMART" id="SM00860">
    <property type="entry name" value="SMI1_KNR4"/>
    <property type="match status" value="1"/>
</dbReference>
<dbReference type="OrthoDB" id="893746at2"/>
<evidence type="ECO:0000313" key="2">
    <source>
        <dbReference type="EMBL" id="SMC60847.1"/>
    </source>
</evidence>
<name>A0A1W2AJI7_9SPHI</name>
<keyword evidence="3" id="KW-1185">Reference proteome</keyword>
<dbReference type="InterPro" id="IPR037883">
    <property type="entry name" value="Knr4/Smi1-like_sf"/>
</dbReference>
<dbReference type="RefSeq" id="WP_084287231.1">
    <property type="nucleotide sequence ID" value="NZ_FWYB01000001.1"/>
</dbReference>
<evidence type="ECO:0000313" key="3">
    <source>
        <dbReference type="Proteomes" id="UP000192678"/>
    </source>
</evidence>